<organism evidence="3 4">
    <name type="scientific">Luteimonas padinae</name>
    <dbReference type="NCBI Taxonomy" id="1714359"/>
    <lineage>
        <taxon>Bacteria</taxon>
        <taxon>Pseudomonadati</taxon>
        <taxon>Pseudomonadota</taxon>
        <taxon>Gammaproteobacteria</taxon>
        <taxon>Lysobacterales</taxon>
        <taxon>Lysobacteraceae</taxon>
        <taxon>Luteimonas</taxon>
    </lineage>
</organism>
<keyword evidence="2" id="KW-0963">Cytoplasm</keyword>
<dbReference type="EC" id="6.3.3.3" evidence="2"/>
<feature type="binding site" evidence="2">
    <location>
        <begin position="17"/>
        <end position="22"/>
    </location>
    <ligand>
        <name>ATP</name>
        <dbReference type="ChEBI" id="CHEBI:30616"/>
    </ligand>
</feature>
<evidence type="ECO:0000256" key="2">
    <source>
        <dbReference type="HAMAP-Rule" id="MF_00336"/>
    </source>
</evidence>
<dbReference type="GO" id="GO:0004141">
    <property type="term" value="F:dethiobiotin synthase activity"/>
    <property type="evidence" value="ECO:0007669"/>
    <property type="project" value="UniProtKB-EC"/>
</dbReference>
<comment type="subcellular location">
    <subcellularLocation>
        <location evidence="2">Cytoplasm</location>
    </subcellularLocation>
</comment>
<dbReference type="Gene3D" id="3.40.50.300">
    <property type="entry name" value="P-loop containing nucleotide triphosphate hydrolases"/>
    <property type="match status" value="1"/>
</dbReference>
<dbReference type="PANTHER" id="PTHR43210">
    <property type="entry name" value="DETHIOBIOTIN SYNTHETASE"/>
    <property type="match status" value="1"/>
</dbReference>
<feature type="active site" evidence="2">
    <location>
        <position position="42"/>
    </location>
</feature>
<keyword evidence="2" id="KW-0479">Metal-binding</keyword>
<keyword evidence="2" id="KW-0460">Magnesium</keyword>
<comment type="caution">
    <text evidence="3">The sequence shown here is derived from an EMBL/GenBank/DDBJ whole genome shotgun (WGS) entry which is preliminary data.</text>
</comment>
<feature type="binding site" evidence="2">
    <location>
        <position position="59"/>
    </location>
    <ligand>
        <name>ATP</name>
        <dbReference type="ChEBI" id="CHEBI:30616"/>
    </ligand>
</feature>
<keyword evidence="2" id="KW-0067">ATP-binding</keyword>
<keyword evidence="2 3" id="KW-0436">Ligase</keyword>
<name>A0ABV6SY15_9GAMM</name>
<gene>
    <name evidence="2 3" type="primary">bioD</name>
    <name evidence="3" type="ORF">ACFFFU_08305</name>
</gene>
<evidence type="ECO:0000313" key="4">
    <source>
        <dbReference type="Proteomes" id="UP001589898"/>
    </source>
</evidence>
<keyword evidence="1 2" id="KW-0093">Biotin biosynthesis</keyword>
<proteinExistence type="inferred from homology"/>
<evidence type="ECO:0000256" key="1">
    <source>
        <dbReference type="ARBA" id="ARBA00022756"/>
    </source>
</evidence>
<comment type="caution">
    <text evidence="2">Lacks conserved residue(s) required for the propagation of feature annotation.</text>
</comment>
<dbReference type="PANTHER" id="PTHR43210:SF5">
    <property type="entry name" value="DETHIOBIOTIN SYNTHETASE"/>
    <property type="match status" value="1"/>
</dbReference>
<feature type="binding site" evidence="2">
    <location>
        <position position="21"/>
    </location>
    <ligand>
        <name>Mg(2+)</name>
        <dbReference type="ChEBI" id="CHEBI:18420"/>
    </ligand>
</feature>
<keyword evidence="4" id="KW-1185">Reference proteome</keyword>
<protein>
    <recommendedName>
        <fullName evidence="2">ATP-dependent dethiobiotin synthetase BioD</fullName>
        <ecNumber evidence="2">6.3.3.3</ecNumber>
    </recommendedName>
    <alternativeName>
        <fullName evidence="2">DTB synthetase</fullName>
        <shortName evidence="2">DTBS</shortName>
    </alternativeName>
    <alternativeName>
        <fullName evidence="2">Dethiobiotin synthase</fullName>
    </alternativeName>
</protein>
<dbReference type="NCBIfam" id="TIGR00347">
    <property type="entry name" value="bioD"/>
    <property type="match status" value="1"/>
</dbReference>
<dbReference type="RefSeq" id="WP_189497838.1">
    <property type="nucleotide sequence ID" value="NZ_BMZT01000007.1"/>
</dbReference>
<dbReference type="InterPro" id="IPR004472">
    <property type="entry name" value="DTB_synth_BioD"/>
</dbReference>
<keyword evidence="2" id="KW-0547">Nucleotide-binding</keyword>
<accession>A0ABV6SY15</accession>
<sequence length="242" mass="24547">MQTSLTRGILVTGTDTGVGKSLASAALLHALRARGLRAVGMKPVAAGCDATPAGWRNEDALALQAASDPVPAYDDVNPWALPEPTAPQLAARAAEVEVTLAPILAAHARLAAAADVVVVEGAGGWLSPLADGIEHADLAHALELPVVLVVGLRLGCLSHARLSARAIQADGCRLAGWIASAVDPDFGRGHDYLALLRDALPVPCLGVLPWAPAPADPAALASTLSSAACAIAEDGWTRSAQA</sequence>
<evidence type="ECO:0000313" key="3">
    <source>
        <dbReference type="EMBL" id="MFC0717750.1"/>
    </source>
</evidence>
<dbReference type="EMBL" id="JBHLTF010000029">
    <property type="protein sequence ID" value="MFC0717750.1"/>
    <property type="molecule type" value="Genomic_DNA"/>
</dbReference>
<comment type="pathway">
    <text evidence="2">Cofactor biosynthesis; biotin biosynthesis; biotin from 7,8-diaminononanoate: step 1/2.</text>
</comment>
<feature type="binding site" evidence="2">
    <location>
        <position position="59"/>
    </location>
    <ligand>
        <name>Mg(2+)</name>
        <dbReference type="ChEBI" id="CHEBI:18420"/>
    </ligand>
</feature>
<dbReference type="SUPFAM" id="SSF52540">
    <property type="entry name" value="P-loop containing nucleoside triphosphate hydrolases"/>
    <property type="match status" value="1"/>
</dbReference>
<dbReference type="PIRSF" id="PIRSF006755">
    <property type="entry name" value="DTB_synth"/>
    <property type="match status" value="1"/>
</dbReference>
<feature type="binding site" evidence="2">
    <location>
        <begin position="120"/>
        <end position="123"/>
    </location>
    <ligand>
        <name>ATP</name>
        <dbReference type="ChEBI" id="CHEBI:30616"/>
    </ligand>
</feature>
<dbReference type="CDD" id="cd03109">
    <property type="entry name" value="DTBS"/>
    <property type="match status" value="1"/>
</dbReference>
<comment type="function">
    <text evidence="2">Catalyzes a mechanistically unusual reaction, the ATP-dependent insertion of CO2 between the N7 and N8 nitrogen atoms of 7,8-diaminopelargonic acid (DAPA, also called 7,8-diammoniononanoate) to form a ureido ring.</text>
</comment>
<dbReference type="InterPro" id="IPR027417">
    <property type="entry name" value="P-loop_NTPase"/>
</dbReference>
<dbReference type="Pfam" id="PF13500">
    <property type="entry name" value="AAA_26"/>
    <property type="match status" value="1"/>
</dbReference>
<comment type="similarity">
    <text evidence="2">Belongs to the dethiobiotin synthetase family.</text>
</comment>
<comment type="subunit">
    <text evidence="2">Homodimer.</text>
</comment>
<dbReference type="HAMAP" id="MF_00336">
    <property type="entry name" value="BioD"/>
    <property type="match status" value="1"/>
</dbReference>
<comment type="catalytic activity">
    <reaction evidence="2">
        <text>(7R,8S)-7,8-diammoniononanoate + CO2 + ATP = (4R,5S)-dethiobiotin + ADP + phosphate + 3 H(+)</text>
        <dbReference type="Rhea" id="RHEA:15805"/>
        <dbReference type="ChEBI" id="CHEBI:15378"/>
        <dbReference type="ChEBI" id="CHEBI:16526"/>
        <dbReference type="ChEBI" id="CHEBI:30616"/>
        <dbReference type="ChEBI" id="CHEBI:43474"/>
        <dbReference type="ChEBI" id="CHEBI:149469"/>
        <dbReference type="ChEBI" id="CHEBI:149473"/>
        <dbReference type="ChEBI" id="CHEBI:456216"/>
        <dbReference type="EC" id="6.3.3.3"/>
    </reaction>
</comment>
<comment type="cofactor">
    <cofactor evidence="2">
        <name>Mg(2+)</name>
        <dbReference type="ChEBI" id="CHEBI:18420"/>
    </cofactor>
</comment>
<feature type="binding site" evidence="2">
    <location>
        <position position="120"/>
    </location>
    <ligand>
        <name>Mg(2+)</name>
        <dbReference type="ChEBI" id="CHEBI:18420"/>
    </ligand>
</feature>
<dbReference type="Proteomes" id="UP001589898">
    <property type="component" value="Unassembled WGS sequence"/>
</dbReference>
<reference evidence="3 4" key="1">
    <citation type="submission" date="2024-09" db="EMBL/GenBank/DDBJ databases">
        <authorList>
            <person name="Sun Q."/>
            <person name="Mori K."/>
        </authorList>
    </citation>
    <scope>NUCLEOTIDE SEQUENCE [LARGE SCALE GENOMIC DNA]</scope>
    <source>
        <strain evidence="3 4">KCTC 52403</strain>
    </source>
</reference>